<gene>
    <name evidence="2" type="ORF">Metli_0546</name>
</gene>
<dbReference type="AlphaFoldDB" id="J0S7J9"/>
<dbReference type="STRING" id="28892.Metli_0546"/>
<feature type="transmembrane region" description="Helical" evidence="1">
    <location>
        <begin position="141"/>
        <end position="160"/>
    </location>
</feature>
<feature type="transmembrane region" description="Helical" evidence="1">
    <location>
        <begin position="62"/>
        <end position="84"/>
    </location>
</feature>
<protein>
    <submittedName>
        <fullName evidence="2">Uncharacterized protein</fullName>
    </submittedName>
</protein>
<evidence type="ECO:0000313" key="3">
    <source>
        <dbReference type="Proteomes" id="UP000005095"/>
    </source>
</evidence>
<name>J0S7J9_9EURY</name>
<dbReference type="Proteomes" id="UP000005095">
    <property type="component" value="Chromosome"/>
</dbReference>
<feature type="transmembrane region" description="Helical" evidence="1">
    <location>
        <begin position="28"/>
        <end position="50"/>
    </location>
</feature>
<organism evidence="2 3">
    <name type="scientific">Methanofollis liminatans DSM 4140</name>
    <dbReference type="NCBI Taxonomy" id="28892"/>
    <lineage>
        <taxon>Archaea</taxon>
        <taxon>Methanobacteriati</taxon>
        <taxon>Methanobacteriota</taxon>
        <taxon>Stenosarchaea group</taxon>
        <taxon>Methanomicrobia</taxon>
        <taxon>Methanomicrobiales</taxon>
        <taxon>Methanomicrobiaceae</taxon>
        <taxon>Methanofollis</taxon>
    </lineage>
</organism>
<dbReference type="EMBL" id="CM001555">
    <property type="protein sequence ID" value="EJG06514.1"/>
    <property type="molecule type" value="Genomic_DNA"/>
</dbReference>
<keyword evidence="1" id="KW-0812">Transmembrane</keyword>
<dbReference type="RefSeq" id="WP_004037790.1">
    <property type="nucleotide sequence ID" value="NZ_CM001555.1"/>
</dbReference>
<keyword evidence="1" id="KW-0472">Membrane</keyword>
<keyword evidence="1" id="KW-1133">Transmembrane helix</keyword>
<feature type="transmembrane region" description="Helical" evidence="1">
    <location>
        <begin position="105"/>
        <end position="129"/>
    </location>
</feature>
<keyword evidence="3" id="KW-1185">Reference proteome</keyword>
<evidence type="ECO:0000256" key="1">
    <source>
        <dbReference type="SAM" id="Phobius"/>
    </source>
</evidence>
<reference evidence="2 3" key="1">
    <citation type="submission" date="2011-08" db="EMBL/GenBank/DDBJ databases">
        <title>The complete genome of Methanofollis liminatans DSM 4140.</title>
        <authorList>
            <consortium name="US DOE Joint Genome Institute (JGI-PGF)"/>
            <person name="Lucas S."/>
            <person name="Han J."/>
            <person name="Lapidus A."/>
            <person name="Bruce D."/>
            <person name="Goodwin L."/>
            <person name="Pitluck S."/>
            <person name="Peters L."/>
            <person name="Kyrpides N."/>
            <person name="Mavromatis K."/>
            <person name="Ivanova N."/>
            <person name="Mikhailova N."/>
            <person name="Lu M."/>
            <person name="Detter J.C."/>
            <person name="Tapia R."/>
            <person name="Han C."/>
            <person name="Land M."/>
            <person name="Hauser L."/>
            <person name="Markowitz V."/>
            <person name="Cheng J.-F."/>
            <person name="Hugenholtz P."/>
            <person name="Woyke T."/>
            <person name="Wu D."/>
            <person name="Spring S."/>
            <person name="Schuler E."/>
            <person name="Brambilla E."/>
            <person name="Klenk H.-P."/>
            <person name="Eisen J.A."/>
        </authorList>
    </citation>
    <scope>NUCLEOTIDE SEQUENCE [LARGE SCALE GENOMIC DNA]</scope>
    <source>
        <strain evidence="2 3">DSM 4140</strain>
    </source>
</reference>
<sequence>MSSNGSEHRSGNYEQESDTIQRFFRRPFFLSLTIGIPFCIFKLLFGVSAVRIGSSSHPLLTLFGWCVVAWAGADLLMNVGRGVLDLSGKPSSFDYCTIAQIGRIFHMPMVFLAADTLLSFSIICAMLWSGWIATLTLSESYLWYAATTLNLISLSLVSLYTEIRRA</sequence>
<dbReference type="HOGENOM" id="CLU_1623468_0_0_2"/>
<accession>J0S7J9</accession>
<dbReference type="OrthoDB" id="116387at2157"/>
<evidence type="ECO:0000313" key="2">
    <source>
        <dbReference type="EMBL" id="EJG06514.1"/>
    </source>
</evidence>
<proteinExistence type="predicted"/>